<dbReference type="Gene3D" id="2.40.50.140">
    <property type="entry name" value="Nucleic acid-binding proteins"/>
    <property type="match status" value="1"/>
</dbReference>
<gene>
    <name evidence="3" type="ORF">FHG71_16750</name>
</gene>
<dbReference type="EMBL" id="VDFV01000034">
    <property type="protein sequence ID" value="TNC66264.1"/>
    <property type="molecule type" value="Genomic_DNA"/>
</dbReference>
<comment type="caution">
    <text evidence="3">The sequence shown here is derived from an EMBL/GenBank/DDBJ whole genome shotgun (WGS) entry which is preliminary data.</text>
</comment>
<dbReference type="SUPFAM" id="SSF50249">
    <property type="entry name" value="Nucleic acid-binding proteins"/>
    <property type="match status" value="1"/>
</dbReference>
<evidence type="ECO:0000256" key="2">
    <source>
        <dbReference type="PROSITE-ProRule" id="PRU00252"/>
    </source>
</evidence>
<dbReference type="PROSITE" id="PS50935">
    <property type="entry name" value="SSB"/>
    <property type="match status" value="1"/>
</dbReference>
<evidence type="ECO:0000256" key="1">
    <source>
        <dbReference type="ARBA" id="ARBA00023125"/>
    </source>
</evidence>
<dbReference type="Proteomes" id="UP000305709">
    <property type="component" value="Unassembled WGS sequence"/>
</dbReference>
<sequence>MMRRPRKDAAMRTFSEFQIIGHVGKVRSVGPTLRVDVAAEYGRKDDAGQFQSNPYWNEVTLFNERVIAWAKDHVKTGDLVHVRGTLRQTRYEKDGQTIYGVTLAADDFDLLAPKAQVGA</sequence>
<evidence type="ECO:0000313" key="4">
    <source>
        <dbReference type="Proteomes" id="UP000305709"/>
    </source>
</evidence>
<protein>
    <submittedName>
        <fullName evidence="3">Single-stranded DNA-binding protein</fullName>
    </submittedName>
</protein>
<keyword evidence="4" id="KW-1185">Reference proteome</keyword>
<name>A0A5C4N987_9RHOB</name>
<proteinExistence type="predicted"/>
<dbReference type="InterPro" id="IPR000424">
    <property type="entry name" value="Primosome_PriB/ssb"/>
</dbReference>
<reference evidence="3 4" key="1">
    <citation type="submission" date="2019-06" db="EMBL/GenBank/DDBJ databases">
        <authorList>
            <person name="Jiang L."/>
        </authorList>
    </citation>
    <scope>NUCLEOTIDE SEQUENCE [LARGE SCALE GENOMIC DNA]</scope>
    <source>
        <strain evidence="3 4">YIM 48858</strain>
    </source>
</reference>
<dbReference type="InterPro" id="IPR012340">
    <property type="entry name" value="NA-bd_OB-fold"/>
</dbReference>
<evidence type="ECO:0000313" key="3">
    <source>
        <dbReference type="EMBL" id="TNC66264.1"/>
    </source>
</evidence>
<dbReference type="OrthoDB" id="7581348at2"/>
<organism evidence="3 4">
    <name type="scientific">Rubellimicrobium roseum</name>
    <dbReference type="NCBI Taxonomy" id="687525"/>
    <lineage>
        <taxon>Bacteria</taxon>
        <taxon>Pseudomonadati</taxon>
        <taxon>Pseudomonadota</taxon>
        <taxon>Alphaproteobacteria</taxon>
        <taxon>Rhodobacterales</taxon>
        <taxon>Roseobacteraceae</taxon>
        <taxon>Rubellimicrobium</taxon>
    </lineage>
</organism>
<dbReference type="Pfam" id="PF00436">
    <property type="entry name" value="SSB"/>
    <property type="match status" value="1"/>
</dbReference>
<dbReference type="AlphaFoldDB" id="A0A5C4N987"/>
<dbReference type="GO" id="GO:0003697">
    <property type="term" value="F:single-stranded DNA binding"/>
    <property type="evidence" value="ECO:0007669"/>
    <property type="project" value="InterPro"/>
</dbReference>
<keyword evidence="1 2" id="KW-0238">DNA-binding</keyword>
<accession>A0A5C4N987</accession>